<evidence type="ECO:0000313" key="5">
    <source>
        <dbReference type="Proteomes" id="UP000003980"/>
    </source>
</evidence>
<protein>
    <submittedName>
        <fullName evidence="4">Aerobic-type carbon monoxide dehydrogenase, large subunit CoxL/CutL-like protein</fullName>
    </submittedName>
</protein>
<dbReference type="RefSeq" id="WP_009074038.1">
    <property type="nucleotide sequence ID" value="NZ_JH597770.1"/>
</dbReference>
<feature type="domain" description="Aldehyde oxidase/xanthine dehydrogenase a/b hammerhead" evidence="3">
    <location>
        <begin position="14"/>
        <end position="120"/>
    </location>
</feature>
<dbReference type="Gene3D" id="3.90.1170.50">
    <property type="entry name" value="Aldehyde oxidase/xanthine dehydrogenase, a/b hammerhead"/>
    <property type="match status" value="1"/>
</dbReference>
<dbReference type="Pfam" id="PF01315">
    <property type="entry name" value="Ald_Xan_dh_C"/>
    <property type="match status" value="1"/>
</dbReference>
<gene>
    <name evidence="4" type="ORF">MetMK1DRAFT_00024540</name>
</gene>
<sequence>MTEKGLREHYDVITGRSKYIDDLELPGTVYLGVVRSQYAKARITSLTEPSRALLFLTWKDVGIYMPVRPDPRSKNVVKMPVVSDGKVNFVGQPVAAVVVEDRYELEDVLEEVSVDYQQERPVSSIEESLRGKDKVHEGGNVAIELNLSGGDLDQVRNAEVVVERELLQERIVQHPMEPKGVMAYYKDGVLNMVGSFQSSFRIRADLQEALGLSPERIVVRSAPNVGGGFGNKVPAYPEYILAALASMKLGRPVKWIETRREHLVNATQGRGVYSRLKLYGRKDGTLLGIEGDVVVDLGAYAFTINTTTPAFIASLLNGPYKLRFSRLRALGVYTNRPPTGPYRGAGRPEAALMLETLVEDFSDQIGMDPVEVRKRNFLDGDFKTPLGIYIDRAGYREMFERAEKMYREMKSRHKGKAVSFVAFTEVVRSSPGEGAKVRIGRGEVYVAVGSGPHGQAHRSTFALLASEILGVPPEKVRVEVNDTSLIKEGIGSFGSRSAAAGGSAVIEAAKAVLEKIRTRGLTVEQALSSGEIFEAEVFSKTPDLYTPGIHLAVLDLDKDTGISRVVEYWAIDDVGRAIIPSEVEGQIIGGSLQGISQVIFEVAPYDSEANPLFSSISDNGVPTAVEAVRKVSTEYVETPSPVMSGARGVGEAGTTGALPATFIALEKAIGRKLRGTPVLHYELSS</sequence>
<keyword evidence="1" id="KW-0500">Molybdenum</keyword>
<dbReference type="InterPro" id="IPR037165">
    <property type="entry name" value="AldOxase/xan_DH_Mopterin-bd_sf"/>
</dbReference>
<dbReference type="GO" id="GO:0005506">
    <property type="term" value="F:iron ion binding"/>
    <property type="evidence" value="ECO:0007669"/>
    <property type="project" value="InterPro"/>
</dbReference>
<dbReference type="eggNOG" id="arCOG01167">
    <property type="taxonomic scope" value="Archaea"/>
</dbReference>
<dbReference type="EMBL" id="JH597770">
    <property type="protein sequence ID" value="EHP68031.1"/>
    <property type="molecule type" value="Genomic_DNA"/>
</dbReference>
<dbReference type="Pfam" id="PF02738">
    <property type="entry name" value="MoCoBD_1"/>
    <property type="match status" value="1"/>
</dbReference>
<dbReference type="OrthoDB" id="57164at2157"/>
<dbReference type="PANTHER" id="PTHR11908">
    <property type="entry name" value="XANTHINE DEHYDROGENASE"/>
    <property type="match status" value="1"/>
</dbReference>
<evidence type="ECO:0000313" key="4">
    <source>
        <dbReference type="EMBL" id="EHP68031.1"/>
    </source>
</evidence>
<evidence type="ECO:0000259" key="3">
    <source>
        <dbReference type="SMART" id="SM01008"/>
    </source>
</evidence>
<keyword evidence="5" id="KW-1185">Reference proteome</keyword>
<dbReference type="GO" id="GO:0016491">
    <property type="term" value="F:oxidoreductase activity"/>
    <property type="evidence" value="ECO:0007669"/>
    <property type="project" value="UniProtKB-KW"/>
</dbReference>
<reference evidence="4 5" key="1">
    <citation type="submission" date="2012-01" db="EMBL/GenBank/DDBJ databases">
        <title>Improved High-Quality Draft sequence of Metallosphaera yellowstonensis MK1.</title>
        <authorList>
            <consortium name="US DOE Joint Genome Institute"/>
            <person name="Lucas S."/>
            <person name="Han J."/>
            <person name="Cheng J.-F."/>
            <person name="Goodwin L."/>
            <person name="Pitluck S."/>
            <person name="Peters L."/>
            <person name="Teshima H."/>
            <person name="Detter J.C."/>
            <person name="Han C."/>
            <person name="Tapia R."/>
            <person name="Land M."/>
            <person name="Hauser L."/>
            <person name="Kyrpides N."/>
            <person name="Kozubal M."/>
            <person name="Macur R.E."/>
            <person name="Jay Z."/>
            <person name="Inskeep W."/>
            <person name="Woyke T."/>
        </authorList>
    </citation>
    <scope>NUCLEOTIDE SEQUENCE [LARGE SCALE GENOMIC DNA]</scope>
    <source>
        <strain evidence="4 5">MK1</strain>
    </source>
</reference>
<dbReference type="Gene3D" id="3.30.365.10">
    <property type="entry name" value="Aldehyde oxidase/xanthine dehydrogenase, molybdopterin binding domain"/>
    <property type="match status" value="4"/>
</dbReference>
<dbReference type="HOGENOM" id="CLU_001681_2_0_2"/>
<dbReference type="SMART" id="SM01008">
    <property type="entry name" value="Ald_Xan_dh_C"/>
    <property type="match status" value="1"/>
</dbReference>
<dbReference type="Pfam" id="PF20256">
    <property type="entry name" value="MoCoBD_2"/>
    <property type="match status" value="2"/>
</dbReference>
<organism evidence="4 5">
    <name type="scientific">Metallosphaera yellowstonensis MK1</name>
    <dbReference type="NCBI Taxonomy" id="671065"/>
    <lineage>
        <taxon>Archaea</taxon>
        <taxon>Thermoproteota</taxon>
        <taxon>Thermoprotei</taxon>
        <taxon>Sulfolobales</taxon>
        <taxon>Sulfolobaceae</taxon>
        <taxon>Metallosphaera</taxon>
    </lineage>
</organism>
<evidence type="ECO:0000256" key="2">
    <source>
        <dbReference type="ARBA" id="ARBA00023002"/>
    </source>
</evidence>
<evidence type="ECO:0000256" key="1">
    <source>
        <dbReference type="ARBA" id="ARBA00022505"/>
    </source>
</evidence>
<dbReference type="InterPro" id="IPR016208">
    <property type="entry name" value="Ald_Oxase/xanthine_DH-like"/>
</dbReference>
<proteinExistence type="predicted"/>
<name>H2C7A5_9CREN</name>
<keyword evidence="2" id="KW-0560">Oxidoreductase</keyword>
<dbReference type="PANTHER" id="PTHR11908:SF132">
    <property type="entry name" value="ALDEHYDE OXIDASE 1-RELATED"/>
    <property type="match status" value="1"/>
</dbReference>
<dbReference type="STRING" id="671065.MetMK1DRAFT_00024540"/>
<dbReference type="InterPro" id="IPR008274">
    <property type="entry name" value="AldOxase/xan_DH_MoCoBD1"/>
</dbReference>
<dbReference type="SUPFAM" id="SSF56003">
    <property type="entry name" value="Molybdenum cofactor-binding domain"/>
    <property type="match status" value="1"/>
</dbReference>
<dbReference type="SUPFAM" id="SSF54665">
    <property type="entry name" value="CO dehydrogenase molybdoprotein N-domain-like"/>
    <property type="match status" value="1"/>
</dbReference>
<dbReference type="InterPro" id="IPR036856">
    <property type="entry name" value="Ald_Oxase/Xan_DH_a/b_sf"/>
</dbReference>
<accession>H2C7A5</accession>
<dbReference type="InterPro" id="IPR046867">
    <property type="entry name" value="AldOxase/xan_DH_MoCoBD2"/>
</dbReference>
<dbReference type="Proteomes" id="UP000003980">
    <property type="component" value="Unassembled WGS sequence"/>
</dbReference>
<dbReference type="AlphaFoldDB" id="H2C7A5"/>
<dbReference type="InterPro" id="IPR000674">
    <property type="entry name" value="Ald_Oxase/Xan_DH_a/b"/>
</dbReference>